<protein>
    <submittedName>
        <fullName evidence="1">Uncharacterized protein</fullName>
    </submittedName>
</protein>
<accession>A0A2Z5G1M5</accession>
<gene>
    <name evidence="1" type="ORF">ACPOL_3171</name>
</gene>
<dbReference type="EMBL" id="CP030840">
    <property type="protein sequence ID" value="AXC12466.1"/>
    <property type="molecule type" value="Genomic_DNA"/>
</dbReference>
<dbReference type="AlphaFoldDB" id="A0A2Z5G1M5"/>
<evidence type="ECO:0000313" key="1">
    <source>
        <dbReference type="EMBL" id="AXC12466.1"/>
    </source>
</evidence>
<proteinExistence type="predicted"/>
<keyword evidence="2" id="KW-1185">Reference proteome</keyword>
<evidence type="ECO:0000313" key="2">
    <source>
        <dbReference type="Proteomes" id="UP000253606"/>
    </source>
</evidence>
<name>A0A2Z5G1M5_9BACT</name>
<reference evidence="1 2" key="1">
    <citation type="journal article" date="2018" name="Front. Microbiol.">
        <title>Hydrolytic Capabilities as a Key to Environmental Success: Chitinolytic and Cellulolytic Acidobacteria From Acidic Sub-arctic Soils and Boreal Peatlands.</title>
        <authorList>
            <person name="Belova S.E."/>
            <person name="Ravin N.V."/>
            <person name="Pankratov T.A."/>
            <person name="Rakitin A.L."/>
            <person name="Ivanova A.A."/>
            <person name="Beletsky A.V."/>
            <person name="Mardanov A.V."/>
            <person name="Sinninghe Damste J.S."/>
            <person name="Dedysh S.N."/>
        </authorList>
    </citation>
    <scope>NUCLEOTIDE SEQUENCE [LARGE SCALE GENOMIC DNA]</scope>
    <source>
        <strain evidence="1 2">SBC82</strain>
    </source>
</reference>
<sequence>MPDRGSSIAELTISKRQHDPIREQVRDSVEFVRLVWEAIEQSLREEDP</sequence>
<dbReference type="KEGG" id="abas:ACPOL_3171"/>
<organism evidence="1 2">
    <name type="scientific">Acidisarcina polymorpha</name>
    <dbReference type="NCBI Taxonomy" id="2211140"/>
    <lineage>
        <taxon>Bacteria</taxon>
        <taxon>Pseudomonadati</taxon>
        <taxon>Acidobacteriota</taxon>
        <taxon>Terriglobia</taxon>
        <taxon>Terriglobales</taxon>
        <taxon>Acidobacteriaceae</taxon>
        <taxon>Acidisarcina</taxon>
    </lineage>
</organism>
<dbReference type="Proteomes" id="UP000253606">
    <property type="component" value="Chromosome"/>
</dbReference>